<name>A0A2A2M6A8_9BILA</name>
<evidence type="ECO:0000313" key="1">
    <source>
        <dbReference type="EMBL" id="PAV93883.1"/>
    </source>
</evidence>
<sequence>MLADKADSSRKITSSDSSGITSAITRLTRWVCRPAISGLTPISASNIDSALSLRYAAIRNGNDSSSAAPQISAFC</sequence>
<comment type="caution">
    <text evidence="1">The sequence shown here is derived from an EMBL/GenBank/DDBJ whole genome shotgun (WGS) entry which is preliminary data.</text>
</comment>
<accession>A0A2A2M6A8</accession>
<protein>
    <submittedName>
        <fullName evidence="1">Uncharacterized protein</fullName>
    </submittedName>
</protein>
<proteinExistence type="predicted"/>
<organism evidence="1 2">
    <name type="scientific">Diploscapter pachys</name>
    <dbReference type="NCBI Taxonomy" id="2018661"/>
    <lineage>
        <taxon>Eukaryota</taxon>
        <taxon>Metazoa</taxon>
        <taxon>Ecdysozoa</taxon>
        <taxon>Nematoda</taxon>
        <taxon>Chromadorea</taxon>
        <taxon>Rhabditida</taxon>
        <taxon>Rhabditina</taxon>
        <taxon>Rhabditomorpha</taxon>
        <taxon>Rhabditoidea</taxon>
        <taxon>Rhabditidae</taxon>
        <taxon>Diploscapter</taxon>
    </lineage>
</organism>
<evidence type="ECO:0000313" key="2">
    <source>
        <dbReference type="Proteomes" id="UP000218231"/>
    </source>
</evidence>
<keyword evidence="2" id="KW-1185">Reference proteome</keyword>
<dbReference type="Proteomes" id="UP000218231">
    <property type="component" value="Unassembled WGS sequence"/>
</dbReference>
<dbReference type="EMBL" id="LIAE01003206">
    <property type="protein sequence ID" value="PAV93883.1"/>
    <property type="molecule type" value="Genomic_DNA"/>
</dbReference>
<dbReference type="AlphaFoldDB" id="A0A2A2M6A8"/>
<gene>
    <name evidence="1" type="ORF">WR25_04749</name>
</gene>
<reference evidence="1 2" key="1">
    <citation type="journal article" date="2017" name="Curr. Biol.">
        <title>Genome architecture and evolution of a unichromosomal asexual nematode.</title>
        <authorList>
            <person name="Fradin H."/>
            <person name="Zegar C."/>
            <person name="Gutwein M."/>
            <person name="Lucas J."/>
            <person name="Kovtun M."/>
            <person name="Corcoran D."/>
            <person name="Baugh L.R."/>
            <person name="Kiontke K."/>
            <person name="Gunsalus K."/>
            <person name="Fitch D.H."/>
            <person name="Piano F."/>
        </authorList>
    </citation>
    <scope>NUCLEOTIDE SEQUENCE [LARGE SCALE GENOMIC DNA]</scope>
    <source>
        <strain evidence="1">PF1309</strain>
    </source>
</reference>